<gene>
    <name evidence="16" type="ORF">INT47_005036</name>
</gene>
<dbReference type="GO" id="GO:0005789">
    <property type="term" value="C:endoplasmic reticulum membrane"/>
    <property type="evidence" value="ECO:0007669"/>
    <property type="project" value="UniProtKB-SubCell"/>
</dbReference>
<keyword evidence="5" id="KW-0328">Glycosyltransferase</keyword>
<feature type="transmembrane region" description="Helical" evidence="14">
    <location>
        <begin position="180"/>
        <end position="196"/>
    </location>
</feature>
<feature type="transmembrane region" description="Helical" evidence="14">
    <location>
        <begin position="89"/>
        <end position="107"/>
    </location>
</feature>
<dbReference type="OrthoDB" id="292747at2759"/>
<dbReference type="PANTHER" id="PTHR10050">
    <property type="entry name" value="DOLICHYL-PHOSPHATE-MANNOSE--PROTEIN MANNOSYLTRANSFERASE"/>
    <property type="match status" value="1"/>
</dbReference>
<comment type="similarity">
    <text evidence="3">Belongs to the glycosyltransferase 39 family.</text>
</comment>
<evidence type="ECO:0000256" key="8">
    <source>
        <dbReference type="ARBA" id="ARBA00022737"/>
    </source>
</evidence>
<feature type="transmembrane region" description="Helical" evidence="14">
    <location>
        <begin position="261"/>
        <end position="285"/>
    </location>
</feature>
<dbReference type="EMBL" id="JAEPRD010000218">
    <property type="protein sequence ID" value="KAG2193755.1"/>
    <property type="molecule type" value="Genomic_DNA"/>
</dbReference>
<dbReference type="SMART" id="SM00472">
    <property type="entry name" value="MIR"/>
    <property type="match status" value="3"/>
</dbReference>
<evidence type="ECO:0000256" key="2">
    <source>
        <dbReference type="ARBA" id="ARBA00004922"/>
    </source>
</evidence>
<keyword evidence="9" id="KW-0256">Endoplasmic reticulum</keyword>
<evidence type="ECO:0000256" key="5">
    <source>
        <dbReference type="ARBA" id="ARBA00022676"/>
    </source>
</evidence>
<evidence type="ECO:0000259" key="15">
    <source>
        <dbReference type="PROSITE" id="PS50919"/>
    </source>
</evidence>
<evidence type="ECO:0000256" key="13">
    <source>
        <dbReference type="ARBA" id="ARBA00045102"/>
    </source>
</evidence>
<evidence type="ECO:0000256" key="4">
    <source>
        <dbReference type="ARBA" id="ARBA00012839"/>
    </source>
</evidence>
<keyword evidence="6" id="KW-0808">Transferase</keyword>
<feature type="domain" description="MIR" evidence="15">
    <location>
        <begin position="313"/>
        <end position="367"/>
    </location>
</feature>
<evidence type="ECO:0000256" key="1">
    <source>
        <dbReference type="ARBA" id="ARBA00004477"/>
    </source>
</evidence>
<feature type="domain" description="MIR" evidence="15">
    <location>
        <begin position="377"/>
        <end position="435"/>
    </location>
</feature>
<name>A0A8H7QLB0_9FUNG</name>
<evidence type="ECO:0000256" key="9">
    <source>
        <dbReference type="ARBA" id="ARBA00022824"/>
    </source>
</evidence>
<dbReference type="UniPathway" id="UPA00378"/>
<keyword evidence="7 14" id="KW-0812">Transmembrane</keyword>
<dbReference type="Pfam" id="PF02366">
    <property type="entry name" value="PMT"/>
    <property type="match status" value="1"/>
</dbReference>
<feature type="transmembrane region" description="Helical" evidence="14">
    <location>
        <begin position="670"/>
        <end position="687"/>
    </location>
</feature>
<feature type="transmembrane region" description="Helical" evidence="14">
    <location>
        <begin position="699"/>
        <end position="720"/>
    </location>
</feature>
<dbReference type="PROSITE" id="PS50919">
    <property type="entry name" value="MIR"/>
    <property type="match status" value="2"/>
</dbReference>
<feature type="non-terminal residue" evidence="16">
    <location>
        <position position="1"/>
    </location>
</feature>
<comment type="catalytic activity">
    <reaction evidence="12">
        <text>a di-trans,poly-cis-dolichyl beta-D-mannosyl phosphate + L-threonyl-[protein] = 3-O-(alpha-D-mannosyl)-L-threonyl-[protein] + a di-trans,poly-cis-dolichyl phosphate + H(+)</text>
        <dbReference type="Rhea" id="RHEA:53396"/>
        <dbReference type="Rhea" id="RHEA-COMP:11060"/>
        <dbReference type="Rhea" id="RHEA-COMP:13547"/>
        <dbReference type="Rhea" id="RHEA-COMP:19498"/>
        <dbReference type="Rhea" id="RHEA-COMP:19501"/>
        <dbReference type="ChEBI" id="CHEBI:15378"/>
        <dbReference type="ChEBI" id="CHEBI:30013"/>
        <dbReference type="ChEBI" id="CHEBI:57683"/>
        <dbReference type="ChEBI" id="CHEBI:58211"/>
        <dbReference type="ChEBI" id="CHEBI:137323"/>
        <dbReference type="EC" id="2.4.1.109"/>
    </reaction>
</comment>
<dbReference type="Pfam" id="PF02815">
    <property type="entry name" value="MIR"/>
    <property type="match status" value="1"/>
</dbReference>
<reference evidence="16" key="1">
    <citation type="submission" date="2020-12" db="EMBL/GenBank/DDBJ databases">
        <title>Metabolic potential, ecology and presence of endohyphal bacteria is reflected in genomic diversity of Mucoromycotina.</title>
        <authorList>
            <person name="Muszewska A."/>
            <person name="Okrasinska A."/>
            <person name="Steczkiewicz K."/>
            <person name="Drgas O."/>
            <person name="Orlowska M."/>
            <person name="Perlinska-Lenart U."/>
            <person name="Aleksandrzak-Piekarczyk T."/>
            <person name="Szatraj K."/>
            <person name="Zielenkiewicz U."/>
            <person name="Pilsyk S."/>
            <person name="Malc E."/>
            <person name="Mieczkowski P."/>
            <person name="Kruszewska J.S."/>
            <person name="Biernat P."/>
            <person name="Pawlowska J."/>
        </authorList>
    </citation>
    <scope>NUCLEOTIDE SEQUENCE</scope>
    <source>
        <strain evidence="16">WA0000017839</strain>
    </source>
</reference>
<dbReference type="Proteomes" id="UP000603453">
    <property type="component" value="Unassembled WGS sequence"/>
</dbReference>
<accession>A0A8H7QLB0</accession>
<dbReference type="AlphaFoldDB" id="A0A8H7QLB0"/>
<evidence type="ECO:0000313" key="16">
    <source>
        <dbReference type="EMBL" id="KAG2193755.1"/>
    </source>
</evidence>
<dbReference type="SUPFAM" id="SSF82109">
    <property type="entry name" value="MIR domain"/>
    <property type="match status" value="1"/>
</dbReference>
<evidence type="ECO:0000256" key="14">
    <source>
        <dbReference type="SAM" id="Phobius"/>
    </source>
</evidence>
<proteinExistence type="inferred from homology"/>
<feature type="transmembrane region" description="Helical" evidence="14">
    <location>
        <begin position="127"/>
        <end position="146"/>
    </location>
</feature>
<evidence type="ECO:0000313" key="17">
    <source>
        <dbReference type="Proteomes" id="UP000603453"/>
    </source>
</evidence>
<evidence type="ECO:0000256" key="11">
    <source>
        <dbReference type="ARBA" id="ARBA00023136"/>
    </source>
</evidence>
<evidence type="ECO:0000256" key="12">
    <source>
        <dbReference type="ARBA" id="ARBA00045085"/>
    </source>
</evidence>
<evidence type="ECO:0000256" key="7">
    <source>
        <dbReference type="ARBA" id="ARBA00022692"/>
    </source>
</evidence>
<keyword evidence="8" id="KW-0677">Repeat</keyword>
<comment type="subcellular location">
    <subcellularLocation>
        <location evidence="1">Endoplasmic reticulum membrane</location>
        <topology evidence="1">Multi-pass membrane protein</topology>
    </subcellularLocation>
</comment>
<dbReference type="InterPro" id="IPR027005">
    <property type="entry name" value="PMT-like"/>
</dbReference>
<dbReference type="Gene3D" id="2.80.10.50">
    <property type="match status" value="1"/>
</dbReference>
<keyword evidence="10 14" id="KW-1133">Transmembrane helix</keyword>
<feature type="transmembrane region" description="Helical" evidence="14">
    <location>
        <begin position="594"/>
        <end position="613"/>
    </location>
</feature>
<comment type="catalytic activity">
    <reaction evidence="13">
        <text>a di-trans,poly-cis-dolichyl beta-D-mannosyl phosphate + L-seryl-[protein] = 3-O-(alpha-D-mannosyl)-L-seryl-[protein] + a di-trans,poly-cis-dolichyl phosphate + H(+)</text>
        <dbReference type="Rhea" id="RHEA:17377"/>
        <dbReference type="Rhea" id="RHEA-COMP:9863"/>
        <dbReference type="Rhea" id="RHEA-COMP:13546"/>
        <dbReference type="Rhea" id="RHEA-COMP:19498"/>
        <dbReference type="Rhea" id="RHEA-COMP:19501"/>
        <dbReference type="ChEBI" id="CHEBI:15378"/>
        <dbReference type="ChEBI" id="CHEBI:29999"/>
        <dbReference type="ChEBI" id="CHEBI:57683"/>
        <dbReference type="ChEBI" id="CHEBI:58211"/>
        <dbReference type="ChEBI" id="CHEBI:137321"/>
        <dbReference type="EC" id="2.4.1.109"/>
    </reaction>
</comment>
<sequence>MSFVRSRKISEKTDDPFIKESVMKGVAYKETPSWISSMHDQIRLTVLTSLGLYLRSMKLGYPAYVTDLEIEITKQVNWYMAGKFFIGKFPPLVGIICSGLSRIVGYYGTESLNYAGQPFVEFPLVALRRFSALLGASLIPIMYMTIRGLGHSRAAATLAAGLLIFENGLITQSRYATPEVYVLFFSAMATLSWTYMHKNQSQVIQSTIWQLITGASLGCAVSCKWTGMLALPMIWVSIAFETYNKLCDKRNTVKSVIKQNAIYLLTVGLLPLVIYGLIFSFHLALIPSAGDHDLLLSSHLKYSLVGNVLEPSQPNIAYGSQIVIKHAGTAGGYLHSHQKRFSGGSTQQEVTLYPHVDLGNVWTVHKANQIWNASLPIEFVNNKDSIRLEHYPSTRKLHSHDHRPQLSARKEHNEVTAYGDRYIQDSHDFWTLNILTDENRPSKDTTLTWKSLNQRFRLVHARGCVLISHHAYYGPPTGENHQEVTCMASAGTHISPWIVESSYHDQLDKMVPISYEKMSTWGMIKELHQLMKTYPDVVYDRLSAGATVEGATNPRSNMDDNPNKWFLKRATLRLWNELAGYSSHLVINPIVQRVILMSMATCIGFLGLNAFLVQRQLKLPYYLSWLYPAGLHVVSNEFYTRSILVFYSAVLIQFTGLRFTPSFDLSMSDILSSMYFGTGLIATMLESGTLRLPALYRRILFYGLIGLSVVKFSHLSHLAYGGKTWYRHECEASGLDIDCLAFPPHPQELANMLENSGITKDSTQMTIYIGLAGMSQPFRYNQGQEVEADQHIAILKKASFHQEANVAKGPLRYHRVLPTPGITPEEAALWAQDVTEKGMERVLAQDLQEVQALAAAAVAHEEKKKIEAQIGQTGTIRFLDQKNQLPILQPAAP</sequence>
<dbReference type="InterPro" id="IPR003342">
    <property type="entry name" value="ArnT-like_N"/>
</dbReference>
<evidence type="ECO:0000256" key="6">
    <source>
        <dbReference type="ARBA" id="ARBA00022679"/>
    </source>
</evidence>
<dbReference type="InterPro" id="IPR036300">
    <property type="entry name" value="MIR_dom_sf"/>
</dbReference>
<feature type="transmembrane region" description="Helical" evidence="14">
    <location>
        <begin position="208"/>
        <end position="240"/>
    </location>
</feature>
<organism evidence="16 17">
    <name type="scientific">Mucor saturninus</name>
    <dbReference type="NCBI Taxonomy" id="64648"/>
    <lineage>
        <taxon>Eukaryota</taxon>
        <taxon>Fungi</taxon>
        <taxon>Fungi incertae sedis</taxon>
        <taxon>Mucoromycota</taxon>
        <taxon>Mucoromycotina</taxon>
        <taxon>Mucoromycetes</taxon>
        <taxon>Mucorales</taxon>
        <taxon>Mucorineae</taxon>
        <taxon>Mucoraceae</taxon>
        <taxon>Mucor</taxon>
    </lineage>
</organism>
<comment type="pathway">
    <text evidence="2">Protein modification; protein glycosylation.</text>
</comment>
<evidence type="ECO:0000256" key="3">
    <source>
        <dbReference type="ARBA" id="ARBA00007222"/>
    </source>
</evidence>
<dbReference type="EC" id="2.4.1.109" evidence="4"/>
<protein>
    <recommendedName>
        <fullName evidence="4">dolichyl-phosphate-mannose--protein mannosyltransferase</fullName>
        <ecNumber evidence="4">2.4.1.109</ecNumber>
    </recommendedName>
</protein>
<keyword evidence="11 14" id="KW-0472">Membrane</keyword>
<comment type="caution">
    <text evidence="16">The sequence shown here is derived from an EMBL/GenBank/DDBJ whole genome shotgun (WGS) entry which is preliminary data.</text>
</comment>
<evidence type="ECO:0000256" key="10">
    <source>
        <dbReference type="ARBA" id="ARBA00022989"/>
    </source>
</evidence>
<keyword evidence="17" id="KW-1185">Reference proteome</keyword>
<dbReference type="InterPro" id="IPR016093">
    <property type="entry name" value="MIR_motif"/>
</dbReference>
<dbReference type="GO" id="GO:0004169">
    <property type="term" value="F:dolichyl-phosphate-mannose-protein mannosyltransferase activity"/>
    <property type="evidence" value="ECO:0007669"/>
    <property type="project" value="UniProtKB-EC"/>
</dbReference>